<evidence type="ECO:0000256" key="2">
    <source>
        <dbReference type="ARBA" id="ARBA00007441"/>
    </source>
</evidence>
<organism evidence="8 9">
    <name type="scientific">Paramecium pentaurelia</name>
    <dbReference type="NCBI Taxonomy" id="43138"/>
    <lineage>
        <taxon>Eukaryota</taxon>
        <taxon>Sar</taxon>
        <taxon>Alveolata</taxon>
        <taxon>Ciliophora</taxon>
        <taxon>Intramacronucleata</taxon>
        <taxon>Oligohymenophorea</taxon>
        <taxon>Peniculida</taxon>
        <taxon>Parameciidae</taxon>
        <taxon>Paramecium</taxon>
    </lineage>
</organism>
<dbReference type="AlphaFoldDB" id="A0A8S1UTU7"/>
<comment type="caution">
    <text evidence="8">The sequence shown here is derived from an EMBL/GenBank/DDBJ whole genome shotgun (WGS) entry which is preliminary data.</text>
</comment>
<evidence type="ECO:0000256" key="4">
    <source>
        <dbReference type="ARBA" id="ARBA00022679"/>
    </source>
</evidence>
<evidence type="ECO:0000313" key="9">
    <source>
        <dbReference type="Proteomes" id="UP000689195"/>
    </source>
</evidence>
<evidence type="ECO:0000259" key="7">
    <source>
        <dbReference type="Pfam" id="PF00155"/>
    </source>
</evidence>
<keyword evidence="6" id="KW-1133">Transmembrane helix</keyword>
<keyword evidence="6" id="KW-0472">Membrane</keyword>
<evidence type="ECO:0000256" key="3">
    <source>
        <dbReference type="ARBA" id="ARBA00022576"/>
    </source>
</evidence>
<keyword evidence="9" id="KW-1185">Reference proteome</keyword>
<dbReference type="PANTHER" id="PTHR45744:SF2">
    <property type="entry name" value="TYROSINE AMINOTRANSFERASE"/>
    <property type="match status" value="1"/>
</dbReference>
<comment type="cofactor">
    <cofactor evidence="1">
        <name>pyridoxal 5'-phosphate</name>
        <dbReference type="ChEBI" id="CHEBI:597326"/>
    </cofactor>
</comment>
<evidence type="ECO:0000256" key="6">
    <source>
        <dbReference type="SAM" id="Phobius"/>
    </source>
</evidence>
<evidence type="ECO:0000313" key="8">
    <source>
        <dbReference type="EMBL" id="CAD8165886.1"/>
    </source>
</evidence>
<keyword evidence="6" id="KW-0812">Transmembrane</keyword>
<keyword evidence="5" id="KW-0663">Pyridoxal phosphate</keyword>
<dbReference type="OrthoDB" id="2414662at2759"/>
<dbReference type="InterPro" id="IPR004838">
    <property type="entry name" value="NHTrfase_class1_PyrdxlP-BS"/>
</dbReference>
<sequence length="644" mass="74222">MQQMERSWDMLKPSARAQVSLNPIRNWVEHVVPEVEKAGKKEGRPEKKIVFLLGDPTAYPKFQTPNEYKEIAANSVGKIDGYTDFFGDFKVRTQLAEVLSSHHRKLEADDIILASGGSGALFYATLALAKPGDKILMPRPTFPLVKAFADFYGIQVVFYDLNPGTWQVNILELEYIYEQNPDIKFILVNSPSNPMGSELSPQALKEIVNFCERYNLPIVSDEIYENMIFEKREFKFISDYTKTVPVLRCSGLTKKCLVPGWRLGWLALYGEGDTFKQVKQALRNISNILLMPNTICQAALCEVYKKSLDIIPEKMEELHARYKALHHGLHDAYGISVGETKGAMYATLIINTEEFSDINSSIDFAKKLQQEQNVLVFPGELFYGEKFVRLVICCDLEIIEEACQRIKKFCLDHKKVFVLQSLLCYILTQIIINIIILIFIHSKFFMDSKSLKGNRSKKYEKTTSEERAMIILMKENGVSCKEISEALKKNIKTIQSIKSIEKRSEYGELKKALIEFGYDWVIQNKNLNIENTRKLAKSVNRLIKEQLTSKTSQFQKLIPEHKILSNKRRIIQQIVDSIIQKVFNSKQLLENLETTNQQKIIPKEEEPDDQNKEYLNFGQLTILQMYYAYTQFIQQSIQQNDLKN</sequence>
<reference evidence="8" key="1">
    <citation type="submission" date="2021-01" db="EMBL/GenBank/DDBJ databases">
        <authorList>
            <consortium name="Genoscope - CEA"/>
            <person name="William W."/>
        </authorList>
    </citation>
    <scope>NUCLEOTIDE SEQUENCE</scope>
</reference>
<feature type="domain" description="Aminotransferase class I/classII large" evidence="7">
    <location>
        <begin position="71"/>
        <end position="406"/>
    </location>
</feature>
<dbReference type="NCBIfam" id="TIGR01265">
    <property type="entry name" value="tyr_nico_aTase"/>
    <property type="match status" value="1"/>
</dbReference>
<protein>
    <recommendedName>
        <fullName evidence="7">Aminotransferase class I/classII large domain-containing protein</fullName>
    </recommendedName>
</protein>
<keyword evidence="4" id="KW-0808">Transferase</keyword>
<dbReference type="GO" id="GO:0006572">
    <property type="term" value="P:L-tyrosine catabolic process"/>
    <property type="evidence" value="ECO:0007669"/>
    <property type="project" value="TreeGrafter"/>
</dbReference>
<dbReference type="InterPro" id="IPR005958">
    <property type="entry name" value="TyrNic_aminoTrfase"/>
</dbReference>
<dbReference type="PANTHER" id="PTHR45744">
    <property type="entry name" value="TYROSINE AMINOTRANSFERASE"/>
    <property type="match status" value="1"/>
</dbReference>
<accession>A0A8S1UTU7</accession>
<dbReference type="CDD" id="cd00609">
    <property type="entry name" value="AAT_like"/>
    <property type="match status" value="1"/>
</dbReference>
<gene>
    <name evidence="8" type="ORF">PPENT_87.1.T0430176</name>
</gene>
<comment type="similarity">
    <text evidence="2">Belongs to the class-I pyridoxal-phosphate-dependent aminotransferase family.</text>
</comment>
<keyword evidence="3" id="KW-0032">Aminotransferase</keyword>
<name>A0A8S1UTU7_9CILI</name>
<dbReference type="GO" id="GO:0004838">
    <property type="term" value="F:L-tyrosine-2-oxoglutarate transaminase activity"/>
    <property type="evidence" value="ECO:0007669"/>
    <property type="project" value="TreeGrafter"/>
</dbReference>
<feature type="transmembrane region" description="Helical" evidence="6">
    <location>
        <begin position="417"/>
        <end position="440"/>
    </location>
</feature>
<dbReference type="InterPro" id="IPR004839">
    <property type="entry name" value="Aminotransferase_I/II_large"/>
</dbReference>
<evidence type="ECO:0000256" key="5">
    <source>
        <dbReference type="ARBA" id="ARBA00022898"/>
    </source>
</evidence>
<dbReference type="Proteomes" id="UP000689195">
    <property type="component" value="Unassembled WGS sequence"/>
</dbReference>
<dbReference type="PROSITE" id="PS00105">
    <property type="entry name" value="AA_TRANSFER_CLASS_1"/>
    <property type="match status" value="1"/>
</dbReference>
<dbReference type="GO" id="GO:0030170">
    <property type="term" value="F:pyridoxal phosphate binding"/>
    <property type="evidence" value="ECO:0007669"/>
    <property type="project" value="InterPro"/>
</dbReference>
<evidence type="ECO:0000256" key="1">
    <source>
        <dbReference type="ARBA" id="ARBA00001933"/>
    </source>
</evidence>
<dbReference type="Pfam" id="PF00155">
    <property type="entry name" value="Aminotran_1_2"/>
    <property type="match status" value="1"/>
</dbReference>
<dbReference type="EMBL" id="CAJJDO010000043">
    <property type="protein sequence ID" value="CAD8165886.1"/>
    <property type="molecule type" value="Genomic_DNA"/>
</dbReference>
<proteinExistence type="inferred from homology"/>